<feature type="transmembrane region" description="Helical" evidence="1">
    <location>
        <begin position="203"/>
        <end position="230"/>
    </location>
</feature>
<keyword evidence="1" id="KW-0472">Membrane</keyword>
<protein>
    <submittedName>
        <fullName evidence="2">Uncharacterized protein</fullName>
    </submittedName>
</protein>
<sequence>MKLMQIYNLLNMTKQETEVTFSRKMTTKALICNLFLWLLFLCSLVFSVFYLIPSSSNGFKIFYIFTYGLLFGGSIWILLPYFFLVLVIFTINRKMENKNIFWLSRRFKVTWWNFRKQILWISTLLAIVFILLFHFVLHFQDTNLRSSDFNSSKVANLFVFGWWDKFYKVMTSNNEGDLILSNLVNKYSLFNNIGFFLDSIFNVLYLISVSFLIPLFVILFIILWIIKLIFYPVLYIKLKGKYIFAFKHNFFDEKILQEKSKKFYSFTKQTEFFYNFMLYLIDKKKMRSERLKTILSSINYEETKKILNEFQNQKNLDSEKRLTKENEDFELFDSIDALYYEENSDELNNNQENNNTLNTDKNNEKIKKESNWLDDISPIS</sequence>
<keyword evidence="1" id="KW-1133">Transmembrane helix</keyword>
<dbReference type="EMBL" id="AJFU01000006">
    <property type="protein sequence ID" value="EIE41454.1"/>
    <property type="molecule type" value="Genomic_DNA"/>
</dbReference>
<evidence type="ECO:0000313" key="2">
    <source>
        <dbReference type="EMBL" id="EIE41454.1"/>
    </source>
</evidence>
<proteinExistence type="predicted"/>
<dbReference type="AlphaFoldDB" id="I1A4N3"/>
<feature type="transmembrane region" description="Helical" evidence="1">
    <location>
        <begin position="118"/>
        <end position="137"/>
    </location>
</feature>
<dbReference type="PATRIC" id="fig|1131455.3.peg.629"/>
<gene>
    <name evidence="2" type="ORF">MCANUFG4_03135</name>
</gene>
<keyword evidence="3" id="KW-1185">Reference proteome</keyword>
<dbReference type="Proteomes" id="UP000006229">
    <property type="component" value="Unassembled WGS sequence"/>
</dbReference>
<evidence type="ECO:0000313" key="3">
    <source>
        <dbReference type="Proteomes" id="UP000006229"/>
    </source>
</evidence>
<reference evidence="2 3" key="1">
    <citation type="journal article" date="2012" name="J. Bacteriol.">
        <title>Genome annotation of five Mycoplasma canis strains.</title>
        <authorList>
            <person name="Brown D.R."/>
            <person name="May M."/>
            <person name="Michaels D.L."/>
            <person name="Barbet A.F."/>
        </authorList>
    </citation>
    <scope>NUCLEOTIDE SEQUENCE [LARGE SCALE GENOMIC DNA]</scope>
    <source>
        <strain evidence="2 3">UFG4</strain>
    </source>
</reference>
<feature type="transmembrane region" description="Helical" evidence="1">
    <location>
        <begin position="64"/>
        <end position="89"/>
    </location>
</feature>
<accession>I1A4N3</accession>
<comment type="caution">
    <text evidence="2">The sequence shown here is derived from an EMBL/GenBank/DDBJ whole genome shotgun (WGS) entry which is preliminary data.</text>
</comment>
<evidence type="ECO:0000256" key="1">
    <source>
        <dbReference type="SAM" id="Phobius"/>
    </source>
</evidence>
<name>I1A4N3_9BACT</name>
<keyword evidence="1" id="KW-0812">Transmembrane</keyword>
<organism evidence="2 3">
    <name type="scientific">Mycoplasmopsis canis UFG4</name>
    <dbReference type="NCBI Taxonomy" id="1131455"/>
    <lineage>
        <taxon>Bacteria</taxon>
        <taxon>Bacillati</taxon>
        <taxon>Mycoplasmatota</taxon>
        <taxon>Mycoplasmoidales</taxon>
        <taxon>Metamycoplasmataceae</taxon>
        <taxon>Mycoplasmopsis</taxon>
    </lineage>
</organism>
<feature type="transmembrane region" description="Helical" evidence="1">
    <location>
        <begin position="30"/>
        <end position="52"/>
    </location>
</feature>